<reference evidence="1 2" key="1">
    <citation type="submission" date="2019-06" db="EMBL/GenBank/DDBJ databases">
        <title>Pantoea dispersa Assembly.</title>
        <authorList>
            <person name="Wang J."/>
        </authorList>
    </citation>
    <scope>NUCLEOTIDE SEQUENCE [LARGE SCALE GENOMIC DNA]</scope>
    <source>
        <strain evidence="2">bio</strain>
    </source>
</reference>
<evidence type="ECO:0000313" key="2">
    <source>
        <dbReference type="Proteomes" id="UP000319715"/>
    </source>
</evidence>
<sequence length="67" mass="8127">MPVFHDEVERHQREEIRYYLQDRRHYYGVCRLLDCTSCTYLTHLLFSTGDRLFHIASRRLPAGCRKP</sequence>
<dbReference type="EMBL" id="VICF01000002">
    <property type="protein sequence ID" value="TQC76198.1"/>
    <property type="molecule type" value="Genomic_DNA"/>
</dbReference>
<accession>A0ABY3A1J3</accession>
<gene>
    <name evidence="1" type="ORF">FK492_09660</name>
</gene>
<organism evidence="1 2">
    <name type="scientific">Pantoea dispersa</name>
    <dbReference type="NCBI Taxonomy" id="59814"/>
    <lineage>
        <taxon>Bacteria</taxon>
        <taxon>Pseudomonadati</taxon>
        <taxon>Pseudomonadota</taxon>
        <taxon>Gammaproteobacteria</taxon>
        <taxon>Enterobacterales</taxon>
        <taxon>Erwiniaceae</taxon>
        <taxon>Pantoea</taxon>
    </lineage>
</organism>
<keyword evidence="2" id="KW-1185">Reference proteome</keyword>
<dbReference type="Proteomes" id="UP000319715">
    <property type="component" value="Unassembled WGS sequence"/>
</dbReference>
<evidence type="ECO:0000313" key="1">
    <source>
        <dbReference type="EMBL" id="TQC76198.1"/>
    </source>
</evidence>
<proteinExistence type="predicted"/>
<protein>
    <submittedName>
        <fullName evidence="1">Uncharacterized protein</fullName>
    </submittedName>
</protein>
<name>A0ABY3A1J3_9GAMM</name>
<comment type="caution">
    <text evidence="1">The sequence shown here is derived from an EMBL/GenBank/DDBJ whole genome shotgun (WGS) entry which is preliminary data.</text>
</comment>